<keyword evidence="11" id="KW-1015">Disulfide bond</keyword>
<dbReference type="PANTHER" id="PTHR42953">
    <property type="entry name" value="HIGH-AFFINITY ZINC UPTAKE SYSTEM PROTEIN ZNUA-RELATED"/>
    <property type="match status" value="1"/>
</dbReference>
<sequence length="361" mass="39317">MRFAARRPTFLALLLALAFLVTVATPAQADSPRIVASILPIHSLVAALAGDTHEVELLVPASASPHGYSMRPSEARRLQQADLVVWVGPELEGFLERSLHGIADRATVISLMHDLDLDLLEGRTGGVWEGHHDHGDDGGHGHDDHPHDDHNGHADHAHDHDAHDHDAHGSDNHGHAAHDDGHGHAHGDYDSHLWLSPGVARAIVEQLAERLAELDPEQAATIRDNRDGLLQRIDEMDARIAEQLAPVRDQRFMVFHDAYQYFEQHYGLNAAGSISVDPSRMPGARRLSELRGRLAEGDVACLFTEPQFRPALAETVAEGTGTRLGMLDPIGAELEPGPDAWFLLMQGMADGFTDCMAHNGS</sequence>
<dbReference type="Proteomes" id="UP000064201">
    <property type="component" value="Chromosome"/>
</dbReference>
<evidence type="ECO:0000256" key="2">
    <source>
        <dbReference type="ARBA" id="ARBA00011028"/>
    </source>
</evidence>
<keyword evidence="6 14" id="KW-0732">Signal</keyword>
<dbReference type="PATRIC" id="fig|106634.4.peg.843"/>
<dbReference type="GO" id="GO:0006829">
    <property type="term" value="P:zinc ion transport"/>
    <property type="evidence" value="ECO:0007669"/>
    <property type="project" value="UniProtKB-KW"/>
</dbReference>
<evidence type="ECO:0000313" key="16">
    <source>
        <dbReference type="Proteomes" id="UP000064201"/>
    </source>
</evidence>
<dbReference type="InterPro" id="IPR050492">
    <property type="entry name" value="Bact_metal-bind_prot9"/>
</dbReference>
<evidence type="ECO:0000256" key="3">
    <source>
        <dbReference type="ARBA" id="ARBA00015915"/>
    </source>
</evidence>
<evidence type="ECO:0000256" key="4">
    <source>
        <dbReference type="ARBA" id="ARBA00022448"/>
    </source>
</evidence>
<evidence type="ECO:0000256" key="14">
    <source>
        <dbReference type="SAM" id="SignalP"/>
    </source>
</evidence>
<evidence type="ECO:0000256" key="10">
    <source>
        <dbReference type="ARBA" id="ARBA00023065"/>
    </source>
</evidence>
<evidence type="ECO:0000256" key="12">
    <source>
        <dbReference type="ARBA" id="ARBA00045516"/>
    </source>
</evidence>
<dbReference type="InterPro" id="IPR006127">
    <property type="entry name" value="ZnuA-like"/>
</dbReference>
<keyword evidence="7" id="KW-0574">Periplasm</keyword>
<feature type="chain" id="PRO_5002553806" description="High-affinity zinc uptake system protein ZnuA" evidence="14">
    <location>
        <begin position="30"/>
        <end position="361"/>
    </location>
</feature>
<dbReference type="KEGG" id="tvr:TVD_04140"/>
<evidence type="ECO:0000256" key="9">
    <source>
        <dbReference type="ARBA" id="ARBA00022906"/>
    </source>
</evidence>
<proteinExistence type="inferred from homology"/>
<organism evidence="15 16">
    <name type="scientific">Thioalkalivibrio versutus</name>
    <dbReference type="NCBI Taxonomy" id="106634"/>
    <lineage>
        <taxon>Bacteria</taxon>
        <taxon>Pseudomonadati</taxon>
        <taxon>Pseudomonadota</taxon>
        <taxon>Gammaproteobacteria</taxon>
        <taxon>Chromatiales</taxon>
        <taxon>Ectothiorhodospiraceae</taxon>
        <taxon>Thioalkalivibrio</taxon>
    </lineage>
</organism>
<dbReference type="AlphaFoldDB" id="A0A0G3G2L3"/>
<evidence type="ECO:0000256" key="11">
    <source>
        <dbReference type="ARBA" id="ARBA00023157"/>
    </source>
</evidence>
<evidence type="ECO:0000256" key="7">
    <source>
        <dbReference type="ARBA" id="ARBA00022764"/>
    </source>
</evidence>
<dbReference type="OrthoDB" id="9793396at2"/>
<evidence type="ECO:0000313" key="15">
    <source>
        <dbReference type="EMBL" id="AKJ94609.1"/>
    </source>
</evidence>
<comment type="subcellular location">
    <subcellularLocation>
        <location evidence="1">Periplasm</location>
    </subcellularLocation>
</comment>
<dbReference type="PANTHER" id="PTHR42953:SF3">
    <property type="entry name" value="HIGH-AFFINITY ZINC UPTAKE SYSTEM PROTEIN ZNUA"/>
    <property type="match status" value="1"/>
</dbReference>
<comment type="similarity">
    <text evidence="2">Belongs to the bacterial solute-binding protein 9 family.</text>
</comment>
<feature type="signal peptide" evidence="14">
    <location>
        <begin position="1"/>
        <end position="29"/>
    </location>
</feature>
<dbReference type="EMBL" id="CP011367">
    <property type="protein sequence ID" value="AKJ94609.1"/>
    <property type="molecule type" value="Genomic_DNA"/>
</dbReference>
<keyword evidence="5" id="KW-0479">Metal-binding</keyword>
<dbReference type="Pfam" id="PF01297">
    <property type="entry name" value="ZnuA"/>
    <property type="match status" value="1"/>
</dbReference>
<dbReference type="Gene3D" id="3.40.50.1980">
    <property type="entry name" value="Nitrogenase molybdenum iron protein domain"/>
    <property type="match status" value="3"/>
</dbReference>
<feature type="region of interest" description="Disordered" evidence="13">
    <location>
        <begin position="130"/>
        <end position="185"/>
    </location>
</feature>
<keyword evidence="8" id="KW-0862">Zinc</keyword>
<keyword evidence="9" id="KW-0864">Zinc transport</keyword>
<dbReference type="GO" id="GO:0046872">
    <property type="term" value="F:metal ion binding"/>
    <property type="evidence" value="ECO:0007669"/>
    <property type="project" value="UniProtKB-KW"/>
</dbReference>
<dbReference type="InterPro" id="IPR035520">
    <property type="entry name" value="ZnuA"/>
</dbReference>
<keyword evidence="10" id="KW-0406">Ion transport</keyword>
<dbReference type="RefSeq" id="WP_047250886.1">
    <property type="nucleotide sequence ID" value="NZ_CP011367.1"/>
</dbReference>
<evidence type="ECO:0000256" key="5">
    <source>
        <dbReference type="ARBA" id="ARBA00022723"/>
    </source>
</evidence>
<name>A0A0G3G2L3_9GAMM</name>
<dbReference type="CDD" id="cd01019">
    <property type="entry name" value="ZnuA"/>
    <property type="match status" value="1"/>
</dbReference>
<dbReference type="SUPFAM" id="SSF53807">
    <property type="entry name" value="Helical backbone' metal receptor"/>
    <property type="match status" value="1"/>
</dbReference>
<evidence type="ECO:0000256" key="6">
    <source>
        <dbReference type="ARBA" id="ARBA00022729"/>
    </source>
</evidence>
<evidence type="ECO:0000256" key="8">
    <source>
        <dbReference type="ARBA" id="ARBA00022833"/>
    </source>
</evidence>
<evidence type="ECO:0000256" key="1">
    <source>
        <dbReference type="ARBA" id="ARBA00004418"/>
    </source>
</evidence>
<reference evidence="15 16" key="1">
    <citation type="submission" date="2015-04" db="EMBL/GenBank/DDBJ databases">
        <title>Complete Sequence for the Genome of the Thioalkalivibrio versutus D301.</title>
        <authorList>
            <person name="Mu T."/>
            <person name="Zhou J."/>
            <person name="Xu X."/>
        </authorList>
    </citation>
    <scope>NUCLEOTIDE SEQUENCE [LARGE SCALE GENOMIC DNA]</scope>
    <source>
        <strain evidence="15 16">D301</strain>
    </source>
</reference>
<accession>A0A0G3G2L3</accession>
<comment type="function">
    <text evidence="12">Part of the ATP-binding cassette (ABC) transport system ZnuABC involved in zinc import. Binds zinc with high affinity and specificity and delivers it to the membrane permease for translocation into the cytoplasm.</text>
</comment>
<evidence type="ECO:0000256" key="13">
    <source>
        <dbReference type="SAM" id="MobiDB-lite"/>
    </source>
</evidence>
<gene>
    <name evidence="15" type="ORF">TVD_04140</name>
</gene>
<dbReference type="GO" id="GO:0042597">
    <property type="term" value="C:periplasmic space"/>
    <property type="evidence" value="ECO:0007669"/>
    <property type="project" value="UniProtKB-SubCell"/>
</dbReference>
<keyword evidence="4" id="KW-0813">Transport</keyword>
<protein>
    <recommendedName>
        <fullName evidence="3">High-affinity zinc uptake system protein ZnuA</fullName>
    </recommendedName>
</protein>
<dbReference type="STRING" id="106634.TVD_04140"/>
<keyword evidence="16" id="KW-1185">Reference proteome</keyword>